<accession>A0AC60R202</accession>
<comment type="caution">
    <text evidence="1">The sequence shown here is derived from an EMBL/GenBank/DDBJ whole genome shotgun (WGS) entry which is preliminary data.</text>
</comment>
<gene>
    <name evidence="1" type="ORF">HPB47_019157</name>
</gene>
<evidence type="ECO:0000313" key="1">
    <source>
        <dbReference type="EMBL" id="KAG0445148.1"/>
    </source>
</evidence>
<organism evidence="1 2">
    <name type="scientific">Ixodes persulcatus</name>
    <name type="common">Taiga tick</name>
    <dbReference type="NCBI Taxonomy" id="34615"/>
    <lineage>
        <taxon>Eukaryota</taxon>
        <taxon>Metazoa</taxon>
        <taxon>Ecdysozoa</taxon>
        <taxon>Arthropoda</taxon>
        <taxon>Chelicerata</taxon>
        <taxon>Arachnida</taxon>
        <taxon>Acari</taxon>
        <taxon>Parasitiformes</taxon>
        <taxon>Ixodida</taxon>
        <taxon>Ixodoidea</taxon>
        <taxon>Ixodidae</taxon>
        <taxon>Ixodinae</taxon>
        <taxon>Ixodes</taxon>
    </lineage>
</organism>
<name>A0AC60R202_IXOPE</name>
<feature type="non-terminal residue" evidence="1">
    <location>
        <position position="1"/>
    </location>
</feature>
<dbReference type="EMBL" id="JABSTQ010000855">
    <property type="protein sequence ID" value="KAG0445148.1"/>
    <property type="molecule type" value="Genomic_DNA"/>
</dbReference>
<dbReference type="Proteomes" id="UP000805193">
    <property type="component" value="Unassembled WGS sequence"/>
</dbReference>
<keyword evidence="2" id="KW-1185">Reference proteome</keyword>
<proteinExistence type="predicted"/>
<sequence>ATFYLEETLETILHRILQYSLRLEKLRLHVTQPELWLETVPHSNTVVANKKYLCEFDGLVVFGQHCGRCVNIEFIGVLRQTFHLLQIPSPEEPQCGVQETSCKTGLVFGPDAVGKCSFARAFCTRTWLLTACYIYVPEFLQKPPDRLLFAMATVFSAVDTRRPTVIIRDRLEDLCQSSYKLVFRVFYKCIKQIIESKCRCQQVIGITNTPWLLTPQMQSLFQRQVYVPLPDEEIRTLKTRQLLSGNDGYLSDLFLEEVSNATVGFTSSQLVMCLRSPFWHINCRQKLNERFLELLIASGAGSTKCLCS</sequence>
<reference evidence="1 2" key="1">
    <citation type="journal article" date="2020" name="Cell">
        <title>Large-Scale Comparative Analyses of Tick Genomes Elucidate Their Genetic Diversity and Vector Capacities.</title>
        <authorList>
            <consortium name="Tick Genome and Microbiome Consortium (TIGMIC)"/>
            <person name="Jia N."/>
            <person name="Wang J."/>
            <person name="Shi W."/>
            <person name="Du L."/>
            <person name="Sun Y."/>
            <person name="Zhan W."/>
            <person name="Jiang J.F."/>
            <person name="Wang Q."/>
            <person name="Zhang B."/>
            <person name="Ji P."/>
            <person name="Bell-Sakyi L."/>
            <person name="Cui X.M."/>
            <person name="Yuan T.T."/>
            <person name="Jiang B.G."/>
            <person name="Yang W.F."/>
            <person name="Lam T.T."/>
            <person name="Chang Q.C."/>
            <person name="Ding S.J."/>
            <person name="Wang X.J."/>
            <person name="Zhu J.G."/>
            <person name="Ruan X.D."/>
            <person name="Zhao L."/>
            <person name="Wei J.T."/>
            <person name="Ye R.Z."/>
            <person name="Que T.C."/>
            <person name="Du C.H."/>
            <person name="Zhou Y.H."/>
            <person name="Cheng J.X."/>
            <person name="Dai P.F."/>
            <person name="Guo W.B."/>
            <person name="Han X.H."/>
            <person name="Huang E.J."/>
            <person name="Li L.F."/>
            <person name="Wei W."/>
            <person name="Gao Y.C."/>
            <person name="Liu J.Z."/>
            <person name="Shao H.Z."/>
            <person name="Wang X."/>
            <person name="Wang C.C."/>
            <person name="Yang T.C."/>
            <person name="Huo Q.B."/>
            <person name="Li W."/>
            <person name="Chen H.Y."/>
            <person name="Chen S.E."/>
            <person name="Zhou L.G."/>
            <person name="Ni X.B."/>
            <person name="Tian J.H."/>
            <person name="Sheng Y."/>
            <person name="Liu T."/>
            <person name="Pan Y.S."/>
            <person name="Xia L.Y."/>
            <person name="Li J."/>
            <person name="Zhao F."/>
            <person name="Cao W.C."/>
        </authorList>
    </citation>
    <scope>NUCLEOTIDE SEQUENCE [LARGE SCALE GENOMIC DNA]</scope>
    <source>
        <strain evidence="1">Iper-2018</strain>
    </source>
</reference>
<protein>
    <submittedName>
        <fullName evidence="1">Uncharacterized protein</fullName>
    </submittedName>
</protein>
<evidence type="ECO:0000313" key="2">
    <source>
        <dbReference type="Proteomes" id="UP000805193"/>
    </source>
</evidence>